<organism evidence="2 3">
    <name type="scientific">Serratia plymuthica</name>
    <dbReference type="NCBI Taxonomy" id="82996"/>
    <lineage>
        <taxon>Bacteria</taxon>
        <taxon>Pseudomonadati</taxon>
        <taxon>Pseudomonadota</taxon>
        <taxon>Gammaproteobacteria</taxon>
        <taxon>Enterobacterales</taxon>
        <taxon>Yersiniaceae</taxon>
        <taxon>Serratia</taxon>
    </lineage>
</organism>
<evidence type="ECO:0000256" key="1">
    <source>
        <dbReference type="SAM" id="MobiDB-lite"/>
    </source>
</evidence>
<dbReference type="RefSeq" id="WP_004953880.1">
    <property type="nucleotide sequence ID" value="NZ_PESE01000011.1"/>
</dbReference>
<accession>A0A318P2Z8</accession>
<dbReference type="Proteomes" id="UP000248196">
    <property type="component" value="Unassembled WGS sequence"/>
</dbReference>
<feature type="region of interest" description="Disordered" evidence="1">
    <location>
        <begin position="92"/>
        <end position="114"/>
    </location>
</feature>
<dbReference type="EMBL" id="PESE01000011">
    <property type="protein sequence ID" value="PYD36553.1"/>
    <property type="molecule type" value="Genomic_DNA"/>
</dbReference>
<gene>
    <name evidence="2" type="ORF">CT690_23700</name>
</gene>
<comment type="caution">
    <text evidence="2">The sequence shown here is derived from an EMBL/GenBank/DDBJ whole genome shotgun (WGS) entry which is preliminary data.</text>
</comment>
<evidence type="ECO:0000313" key="3">
    <source>
        <dbReference type="Proteomes" id="UP000248196"/>
    </source>
</evidence>
<sequence>MRLVTKKAPRGRLFRELSAEEALAVGNVCGQGRVDSLAEKHMAETVLRSMRDQDLWLACDCKGSVEDRPLNTARNLDGSIFLVNFSGEHHTDCPLHRSKRDDDNTGPGGSRRNAGAMRIDFRSFLPRDDHGARISVPTNTDNQGTDKISRRRVPALARLLLSLIDAAELNRINPVYPQTKRTKKQALDAVKLVTELEHFAQGRPLSEIIFFDPWLKQTRLDARMHELETDGKAWPAGRARTFYQILFSEQVTQEEVVFTNQYGPTVFRPEKRVSINGETDGHREKYLVILMYQRNDTGTVVCRDAYAHALYDYAYPVPVDSNLERATIVSIITAGKWLQSSGYEIALNKPLFDIKVTVDQEEGFVLPDFMLTVTHPGGMRTTELVIETMGYTDDDYVERKANQHVGMTTLGPLLKDPPYWPEPAEKSDAFTRYLYGKILHL</sequence>
<evidence type="ECO:0008006" key="4">
    <source>
        <dbReference type="Google" id="ProtNLM"/>
    </source>
</evidence>
<evidence type="ECO:0000313" key="2">
    <source>
        <dbReference type="EMBL" id="PYD36553.1"/>
    </source>
</evidence>
<proteinExistence type="predicted"/>
<name>A0A318P2Z8_SERPL</name>
<dbReference type="OrthoDB" id="6613795at2"/>
<reference evidence="2 3" key="1">
    <citation type="submission" date="2017-11" db="EMBL/GenBank/DDBJ databases">
        <title>Genome sequence of the oocydin A producing rhizobacterium Serratia plymuthica 4Rx5.</title>
        <authorList>
            <person name="Matilla M.A."/>
            <person name="Udaondo Z."/>
            <person name="Salmond G.P.C."/>
        </authorList>
    </citation>
    <scope>NUCLEOTIDE SEQUENCE [LARGE SCALE GENOMIC DNA]</scope>
    <source>
        <strain evidence="2 3">4Rx5</strain>
    </source>
</reference>
<protein>
    <recommendedName>
        <fullName evidence="4">DUF1173 domain-containing protein</fullName>
    </recommendedName>
</protein>
<feature type="compositionally biased region" description="Basic and acidic residues" evidence="1">
    <location>
        <begin position="92"/>
        <end position="103"/>
    </location>
</feature>
<dbReference type="AlphaFoldDB" id="A0A318P2Z8"/>